<name>A0ABT3GKS4_9BACT</name>
<dbReference type="RefSeq" id="WP_264488215.1">
    <property type="nucleotide sequence ID" value="NZ_JAPDDT010000007.1"/>
</dbReference>
<dbReference type="InterPro" id="IPR055396">
    <property type="entry name" value="DUF7088"/>
</dbReference>
<feature type="domain" description="ABC-type uncharacterised transport system" evidence="4">
    <location>
        <begin position="180"/>
        <end position="503"/>
    </location>
</feature>
<accession>A0ABT3GKS4</accession>
<keyword evidence="3" id="KW-0472">Membrane</keyword>
<feature type="domain" description="DUF7088" evidence="5">
    <location>
        <begin position="46"/>
        <end position="144"/>
    </location>
</feature>
<dbReference type="Pfam" id="PF09822">
    <property type="entry name" value="ABC_transp_aux"/>
    <property type="match status" value="1"/>
</dbReference>
<dbReference type="Pfam" id="PF23357">
    <property type="entry name" value="DUF7088"/>
    <property type="match status" value="1"/>
</dbReference>
<feature type="region of interest" description="Disordered" evidence="2">
    <location>
        <begin position="418"/>
        <end position="456"/>
    </location>
</feature>
<dbReference type="InterPro" id="IPR019196">
    <property type="entry name" value="ABC_transp_unknown"/>
</dbReference>
<dbReference type="Proteomes" id="UP001320876">
    <property type="component" value="Unassembled WGS sequence"/>
</dbReference>
<evidence type="ECO:0000259" key="4">
    <source>
        <dbReference type="Pfam" id="PF09822"/>
    </source>
</evidence>
<evidence type="ECO:0000256" key="1">
    <source>
        <dbReference type="SAM" id="Coils"/>
    </source>
</evidence>
<dbReference type="EMBL" id="JAPDDT010000007">
    <property type="protein sequence ID" value="MCW1924107.1"/>
    <property type="molecule type" value="Genomic_DNA"/>
</dbReference>
<feature type="transmembrane region" description="Helical" evidence="3">
    <location>
        <begin position="12"/>
        <end position="32"/>
    </location>
</feature>
<evidence type="ECO:0000256" key="2">
    <source>
        <dbReference type="SAM" id="MobiDB-lite"/>
    </source>
</evidence>
<evidence type="ECO:0000313" key="7">
    <source>
        <dbReference type="Proteomes" id="UP001320876"/>
    </source>
</evidence>
<keyword evidence="3" id="KW-0812">Transmembrane</keyword>
<feature type="compositionally biased region" description="Basic and acidic residues" evidence="2">
    <location>
        <begin position="423"/>
        <end position="453"/>
    </location>
</feature>
<feature type="coiled-coil region" evidence="1">
    <location>
        <begin position="545"/>
        <end position="613"/>
    </location>
</feature>
<keyword evidence="3" id="KW-1133">Transmembrane helix</keyword>
<evidence type="ECO:0000313" key="6">
    <source>
        <dbReference type="EMBL" id="MCW1924107.1"/>
    </source>
</evidence>
<comment type="caution">
    <text evidence="6">The sequence shown here is derived from an EMBL/GenBank/DDBJ whole genome shotgun (WGS) entry which is preliminary data.</text>
</comment>
<sequence>MSTQAKTVHPMARAILAITALGVIVVSANLLISSLGAGHKNADFTEDKVHTLSEGTRGILKELGAPVTIRYYATRSSDYMPEDLKLHMRRVDDLLAEYQNLSGGKLRVEELDPQPDTDAEDAANLDGIRGQRFEDQNLYFGLAVSCIDRTATIPFIDPTQETMLEYEISKAISEVSRADKPVIGLMSGLPIAGNQNPMMMMQGQQGTPPWVFYSQLAQSYEVKDLTMTPEKIDPAIDVLLVFHPAAITPEAEFAIDQYLLQGGTVVACIDPYSVAAQMSGGGNPMMGGGPPTASTLPTLLGAWGVGMNTQVVGDQNYQTTMNGSRPGLAVLTVPKEGMPQKDNVITRDLNSLVFFLAGGLSKTGGAGVAINSLVKSSDKAGLVDAMKASQLDPNLARTIKEAKPYDLVMHLKGNFKSAFPKGKPGEEAKPEEKKDESKEGEKKKEEEKKDEKPAALTEATKEGNVFLISDIDVFFDQFAYRVQRFGGMQMAQPINGNSSLLFNIVDQAASSTHLIGARSRAAIARPFTKIKDLESEFTRKSGEKIDEKQKELDKVSEEINTLVQQRAQGDRVFMDSDLEAKIREGRAKQVSARKELREMEKDLKREKDKISGKATLYNVAFMPLTVILIGLGLFVKRRTATRAR</sequence>
<evidence type="ECO:0000256" key="3">
    <source>
        <dbReference type="SAM" id="Phobius"/>
    </source>
</evidence>
<protein>
    <submittedName>
        <fullName evidence="6">Gldg family protein</fullName>
    </submittedName>
</protein>
<reference evidence="6 7" key="1">
    <citation type="submission" date="2022-10" db="EMBL/GenBank/DDBJ databases">
        <title>Luteolibacter arcticus strain CCTCC AB 2014275, whole genome shotgun sequencing project.</title>
        <authorList>
            <person name="Zhao G."/>
            <person name="Shen L."/>
        </authorList>
    </citation>
    <scope>NUCLEOTIDE SEQUENCE [LARGE SCALE GENOMIC DNA]</scope>
    <source>
        <strain evidence="6 7">CCTCC AB 2014275</strain>
    </source>
</reference>
<keyword evidence="1" id="KW-0175">Coiled coil</keyword>
<organism evidence="6 7">
    <name type="scientific">Luteolibacter arcticus</name>
    <dbReference type="NCBI Taxonomy" id="1581411"/>
    <lineage>
        <taxon>Bacteria</taxon>
        <taxon>Pseudomonadati</taxon>
        <taxon>Verrucomicrobiota</taxon>
        <taxon>Verrucomicrobiia</taxon>
        <taxon>Verrucomicrobiales</taxon>
        <taxon>Verrucomicrobiaceae</taxon>
        <taxon>Luteolibacter</taxon>
    </lineage>
</organism>
<evidence type="ECO:0000259" key="5">
    <source>
        <dbReference type="Pfam" id="PF23357"/>
    </source>
</evidence>
<keyword evidence="7" id="KW-1185">Reference proteome</keyword>
<gene>
    <name evidence="6" type="ORF">OKA05_16185</name>
</gene>
<feature type="transmembrane region" description="Helical" evidence="3">
    <location>
        <begin position="615"/>
        <end position="635"/>
    </location>
</feature>
<proteinExistence type="predicted"/>